<proteinExistence type="predicted"/>
<protein>
    <recommendedName>
        <fullName evidence="3">Sulfotransferase family protein</fullName>
    </recommendedName>
</protein>
<dbReference type="OrthoDB" id="3760425at2"/>
<evidence type="ECO:0000313" key="1">
    <source>
        <dbReference type="EMBL" id="TQL70750.1"/>
    </source>
</evidence>
<dbReference type="SUPFAM" id="SSF52540">
    <property type="entry name" value="P-loop containing nucleoside triphosphate hydrolases"/>
    <property type="match status" value="1"/>
</dbReference>
<evidence type="ECO:0000313" key="2">
    <source>
        <dbReference type="Proteomes" id="UP000320209"/>
    </source>
</evidence>
<reference evidence="1 2" key="1">
    <citation type="submission" date="2019-06" db="EMBL/GenBank/DDBJ databases">
        <title>Sequencing the genomes of 1000 actinobacteria strains.</title>
        <authorList>
            <person name="Klenk H.-P."/>
        </authorList>
    </citation>
    <scope>NUCLEOTIDE SEQUENCE [LARGE SCALE GENOMIC DNA]</scope>
    <source>
        <strain evidence="1 2">DSM 25218</strain>
    </source>
</reference>
<dbReference type="InterPro" id="IPR027417">
    <property type="entry name" value="P-loop_NTPase"/>
</dbReference>
<name>A0A543ADY1_9ACTN</name>
<dbReference type="RefSeq" id="WP_141782443.1">
    <property type="nucleotide sequence ID" value="NZ_VFOV01000001.1"/>
</dbReference>
<evidence type="ECO:0008006" key="3">
    <source>
        <dbReference type="Google" id="ProtNLM"/>
    </source>
</evidence>
<organism evidence="1 2">
    <name type="scientific">Nocardioides albertanoniae</name>
    <dbReference type="NCBI Taxonomy" id="1175486"/>
    <lineage>
        <taxon>Bacteria</taxon>
        <taxon>Bacillati</taxon>
        <taxon>Actinomycetota</taxon>
        <taxon>Actinomycetes</taxon>
        <taxon>Propionibacteriales</taxon>
        <taxon>Nocardioidaceae</taxon>
        <taxon>Nocardioides</taxon>
    </lineage>
</organism>
<sequence length="367" mass="41015">MKSIVIHAGLPKTGTSAVQAWLHHNTEQLAEAGVFYPWHYLDKNGISAGNAGSLMERSGPHFITSPTQIEGTLVDFEASGCRTMLLSSEAFLPELANLAEALPAHTRFVMYVRDPLAFLESDYNQRVKRVPQLHEFVPDASAYGGWLGHEHLYNALASDAVRAGSELRPYHADLFVGGSLLTDLLHAAGVDSAQLSALELKQVNTSYSLHALEIKRALNALPLGNELKERLDMRLQSCRLGPRSYSLIPPADYVRLRKQADEELHELAEKYGIDSLEPLREKLRDLPSRPYHPQALTEAEVDAVVGHLAKVGKRLTRRIAEALEQHPEIELPYPTLRDSFAQAVRELDAKASPQPRRRWWHRLARNA</sequence>
<dbReference type="AlphaFoldDB" id="A0A543ADY1"/>
<dbReference type="Gene3D" id="3.40.50.300">
    <property type="entry name" value="P-loop containing nucleotide triphosphate hydrolases"/>
    <property type="match status" value="1"/>
</dbReference>
<accession>A0A543ADY1</accession>
<gene>
    <name evidence="1" type="ORF">FB381_4692</name>
</gene>
<dbReference type="EMBL" id="VFOV01000001">
    <property type="protein sequence ID" value="TQL70750.1"/>
    <property type="molecule type" value="Genomic_DNA"/>
</dbReference>
<comment type="caution">
    <text evidence="1">The sequence shown here is derived from an EMBL/GenBank/DDBJ whole genome shotgun (WGS) entry which is preliminary data.</text>
</comment>
<dbReference type="Proteomes" id="UP000320209">
    <property type="component" value="Unassembled WGS sequence"/>
</dbReference>
<keyword evidence="2" id="KW-1185">Reference proteome</keyword>